<gene>
    <name evidence="2" type="ORF">SAMN05443549_101270</name>
</gene>
<dbReference type="PROSITE" id="PS51257">
    <property type="entry name" value="PROKAR_LIPOPROTEIN"/>
    <property type="match status" value="1"/>
</dbReference>
<evidence type="ECO:0008006" key="4">
    <source>
        <dbReference type="Google" id="ProtNLM"/>
    </source>
</evidence>
<dbReference type="EMBL" id="FQWB01000001">
    <property type="protein sequence ID" value="SHF76531.1"/>
    <property type="molecule type" value="Genomic_DNA"/>
</dbReference>
<reference evidence="3" key="1">
    <citation type="submission" date="2016-11" db="EMBL/GenBank/DDBJ databases">
        <authorList>
            <person name="Varghese N."/>
            <person name="Submissions S."/>
        </authorList>
    </citation>
    <scope>NUCLEOTIDE SEQUENCE [LARGE SCALE GENOMIC DNA]</scope>
    <source>
        <strain evidence="3">DSM 19978</strain>
    </source>
</reference>
<keyword evidence="3" id="KW-1185">Reference proteome</keyword>
<keyword evidence="1" id="KW-0732">Signal</keyword>
<evidence type="ECO:0000313" key="2">
    <source>
        <dbReference type="EMBL" id="SHF76531.1"/>
    </source>
</evidence>
<evidence type="ECO:0000256" key="1">
    <source>
        <dbReference type="SAM" id="SignalP"/>
    </source>
</evidence>
<evidence type="ECO:0000313" key="3">
    <source>
        <dbReference type="Proteomes" id="UP000184516"/>
    </source>
</evidence>
<dbReference type="Proteomes" id="UP000184516">
    <property type="component" value="Unassembled WGS sequence"/>
</dbReference>
<organism evidence="2 3">
    <name type="scientific">Flavobacterium fluvii</name>
    <dbReference type="NCBI Taxonomy" id="468056"/>
    <lineage>
        <taxon>Bacteria</taxon>
        <taxon>Pseudomonadati</taxon>
        <taxon>Bacteroidota</taxon>
        <taxon>Flavobacteriia</taxon>
        <taxon>Flavobacteriales</taxon>
        <taxon>Flavobacteriaceae</taxon>
        <taxon>Flavobacterium</taxon>
    </lineage>
</organism>
<feature type="signal peptide" evidence="1">
    <location>
        <begin position="1"/>
        <end position="20"/>
    </location>
</feature>
<feature type="chain" id="PRO_5012544793" description="TonB protein C-terminal" evidence="1">
    <location>
        <begin position="21"/>
        <end position="160"/>
    </location>
</feature>
<dbReference type="RefSeq" id="WP_073368622.1">
    <property type="nucleotide sequence ID" value="NZ_FQWB01000001.1"/>
</dbReference>
<name>A0A1M5EBS8_9FLAO</name>
<sequence length="160" mass="18619">MRKITLILFFLPLLFSSCQYFDKQVPSEKELLQKELKAINWKEVDEFPSIAGCEKIEDKTLRQQCFFEYMTQLIQQKLSVDTLSILYPELDTIEVKVTVYPNSRIMFEPLFPKDSVAYDTIKIDSILKARLVGFPKINPAIKRGIPVKTQFILPVILKVE</sequence>
<proteinExistence type="predicted"/>
<dbReference type="STRING" id="468056.SAMN05443549_101270"/>
<protein>
    <recommendedName>
        <fullName evidence="4">TonB protein C-terminal</fullName>
    </recommendedName>
</protein>
<dbReference type="OrthoDB" id="1191002at2"/>
<accession>A0A1M5EBS8</accession>
<dbReference type="AlphaFoldDB" id="A0A1M5EBS8"/>